<protein>
    <submittedName>
        <fullName evidence="2">Uncharacterized protein</fullName>
    </submittedName>
</protein>
<feature type="region of interest" description="Disordered" evidence="1">
    <location>
        <begin position="154"/>
        <end position="209"/>
    </location>
</feature>
<keyword evidence="3" id="KW-1185">Reference proteome</keyword>
<sequence>LTELQLITAFHAFLKGALSQAHAERLLTDEMLASAEADLMVEGPALCLFFAALRSTTHPPSVILPSPAHAPPLILDITTCPPAFLPLFRLWSSTVPPIRALPPQYQHDLARLLCDLDPLTSPVRQSLPRLAAELRAVAIEISQRRTFQERYGGDLQAQLRTPPNSARLAVPPSPLRPSSPSTPSIGRQSSPLRATFPPSPSSPSLDLSTPATPDPVLALIRETLYAALADVLALTPALKPLLVADPAQAYFASVGLAILSVCLTQISQDGEVRGVLGRVIREEEVPLDQGYRAFMAQLVRIALRAQLMSEEDDARAVRYLAQDRALPTPRLDRLRKQLLEGAGAGLAGDGAGSTDADADARAHTPSGTVTALANRINVVALQWVRLRAFRDRQGEVFDVLSG</sequence>
<organism evidence="2 3">
    <name type="scientific">Calocera cornea HHB12733</name>
    <dbReference type="NCBI Taxonomy" id="1353952"/>
    <lineage>
        <taxon>Eukaryota</taxon>
        <taxon>Fungi</taxon>
        <taxon>Dikarya</taxon>
        <taxon>Basidiomycota</taxon>
        <taxon>Agaricomycotina</taxon>
        <taxon>Dacrymycetes</taxon>
        <taxon>Dacrymycetales</taxon>
        <taxon>Dacrymycetaceae</taxon>
        <taxon>Calocera</taxon>
    </lineage>
</organism>
<gene>
    <name evidence="2" type="ORF">CALCODRAFT_411650</name>
</gene>
<proteinExistence type="predicted"/>
<dbReference type="EMBL" id="KV423930">
    <property type="protein sequence ID" value="KZT60537.1"/>
    <property type="molecule type" value="Genomic_DNA"/>
</dbReference>
<accession>A0A165IGC1</accession>
<dbReference type="OrthoDB" id="3360715at2759"/>
<evidence type="ECO:0000313" key="2">
    <source>
        <dbReference type="EMBL" id="KZT60537.1"/>
    </source>
</evidence>
<dbReference type="Proteomes" id="UP000076842">
    <property type="component" value="Unassembled WGS sequence"/>
</dbReference>
<evidence type="ECO:0000256" key="1">
    <source>
        <dbReference type="SAM" id="MobiDB-lite"/>
    </source>
</evidence>
<dbReference type="AlphaFoldDB" id="A0A165IGC1"/>
<feature type="non-terminal residue" evidence="2">
    <location>
        <position position="1"/>
    </location>
</feature>
<feature type="non-terminal residue" evidence="2">
    <location>
        <position position="402"/>
    </location>
</feature>
<dbReference type="STRING" id="1353952.A0A165IGC1"/>
<name>A0A165IGC1_9BASI</name>
<evidence type="ECO:0000313" key="3">
    <source>
        <dbReference type="Proteomes" id="UP000076842"/>
    </source>
</evidence>
<dbReference type="InParanoid" id="A0A165IGC1"/>
<reference evidence="2 3" key="1">
    <citation type="journal article" date="2016" name="Mol. Biol. Evol.">
        <title>Comparative Genomics of Early-Diverging Mushroom-Forming Fungi Provides Insights into the Origins of Lignocellulose Decay Capabilities.</title>
        <authorList>
            <person name="Nagy L.G."/>
            <person name="Riley R."/>
            <person name="Tritt A."/>
            <person name="Adam C."/>
            <person name="Daum C."/>
            <person name="Floudas D."/>
            <person name="Sun H."/>
            <person name="Yadav J.S."/>
            <person name="Pangilinan J."/>
            <person name="Larsson K.H."/>
            <person name="Matsuura K."/>
            <person name="Barry K."/>
            <person name="Labutti K."/>
            <person name="Kuo R."/>
            <person name="Ohm R.A."/>
            <person name="Bhattacharya S.S."/>
            <person name="Shirouzu T."/>
            <person name="Yoshinaga Y."/>
            <person name="Martin F.M."/>
            <person name="Grigoriev I.V."/>
            <person name="Hibbett D.S."/>
        </authorList>
    </citation>
    <scope>NUCLEOTIDE SEQUENCE [LARGE SCALE GENOMIC DNA]</scope>
    <source>
        <strain evidence="2 3">HHB12733</strain>
    </source>
</reference>